<gene>
    <name evidence="1" type="ORF">OED52_13750</name>
</gene>
<keyword evidence="2" id="KW-1185">Reference proteome</keyword>
<sequence>MTPVSTRCPTCGSDFLGPDDVTDPPDDGDVAVCLTCSDLIIWSKHHGWETPDPELRAELLRTPQVIESLMALREYHEQQEADRQQLHSLITHGYLSGASIPDIVEAILDDGFHRHPTHNGEDKAK</sequence>
<evidence type="ECO:0000313" key="1">
    <source>
        <dbReference type="EMBL" id="UYP17736.1"/>
    </source>
</evidence>
<protein>
    <submittedName>
        <fullName evidence="1">Uncharacterized protein</fullName>
    </submittedName>
</protein>
<name>A0ACD4DCH0_9NOCA</name>
<accession>A0ACD4DCH0</accession>
<dbReference type="Proteomes" id="UP001156484">
    <property type="component" value="Chromosome"/>
</dbReference>
<organism evidence="1 2">
    <name type="scientific">Rhodococcus sacchari</name>
    <dbReference type="NCBI Taxonomy" id="2962047"/>
    <lineage>
        <taxon>Bacteria</taxon>
        <taxon>Bacillati</taxon>
        <taxon>Actinomycetota</taxon>
        <taxon>Actinomycetes</taxon>
        <taxon>Mycobacteriales</taxon>
        <taxon>Nocardiaceae</taxon>
        <taxon>Rhodococcus</taxon>
    </lineage>
</organism>
<proteinExistence type="predicted"/>
<dbReference type="EMBL" id="CP107551">
    <property type="protein sequence ID" value="UYP17736.1"/>
    <property type="molecule type" value="Genomic_DNA"/>
</dbReference>
<evidence type="ECO:0000313" key="2">
    <source>
        <dbReference type="Proteomes" id="UP001156484"/>
    </source>
</evidence>
<reference evidence="1" key="1">
    <citation type="submission" date="2022-10" db="EMBL/GenBank/DDBJ databases">
        <title>Rhodococcus ferula Z13 complete genome.</title>
        <authorList>
            <person name="Long X."/>
            <person name="Zang M."/>
        </authorList>
    </citation>
    <scope>NUCLEOTIDE SEQUENCE</scope>
    <source>
        <strain evidence="1">Z13</strain>
    </source>
</reference>